<gene>
    <name evidence="4" type="ORF">HAND00432_LOCUS34554</name>
</gene>
<feature type="compositionally biased region" description="Basic and acidic residues" evidence="2">
    <location>
        <begin position="849"/>
        <end position="859"/>
    </location>
</feature>
<evidence type="ECO:0000256" key="2">
    <source>
        <dbReference type="SAM" id="MobiDB-lite"/>
    </source>
</evidence>
<evidence type="ECO:0000256" key="1">
    <source>
        <dbReference type="PROSITE-ProRule" id="PRU00175"/>
    </source>
</evidence>
<keyword evidence="1" id="KW-0863">Zinc-finger</keyword>
<feature type="compositionally biased region" description="Basic and acidic residues" evidence="2">
    <location>
        <begin position="145"/>
        <end position="161"/>
    </location>
</feature>
<feature type="region of interest" description="Disordered" evidence="2">
    <location>
        <begin position="264"/>
        <end position="338"/>
    </location>
</feature>
<feature type="compositionally biased region" description="Basic and acidic residues" evidence="2">
    <location>
        <begin position="238"/>
        <end position="249"/>
    </location>
</feature>
<feature type="compositionally biased region" description="Basic and acidic residues" evidence="2">
    <location>
        <begin position="454"/>
        <end position="474"/>
    </location>
</feature>
<feature type="compositionally biased region" description="Polar residues" evidence="2">
    <location>
        <begin position="600"/>
        <end position="609"/>
    </location>
</feature>
<feature type="region of interest" description="Disordered" evidence="2">
    <location>
        <begin position="483"/>
        <end position="502"/>
    </location>
</feature>
<accession>A0A6U4KNC3</accession>
<dbReference type="GO" id="GO:0008270">
    <property type="term" value="F:zinc ion binding"/>
    <property type="evidence" value="ECO:0007669"/>
    <property type="project" value="UniProtKB-KW"/>
</dbReference>
<dbReference type="InterPro" id="IPR039301">
    <property type="entry name" value="Sip5/DA2"/>
</dbReference>
<feature type="region of interest" description="Disordered" evidence="2">
    <location>
        <begin position="756"/>
        <end position="859"/>
    </location>
</feature>
<dbReference type="PANTHER" id="PTHR31315:SF1">
    <property type="entry name" value="PROTEIN SIP5"/>
    <property type="match status" value="1"/>
</dbReference>
<feature type="compositionally biased region" description="Acidic residues" evidence="2">
    <location>
        <begin position="296"/>
        <end position="313"/>
    </location>
</feature>
<feature type="region of interest" description="Disordered" evidence="2">
    <location>
        <begin position="450"/>
        <end position="475"/>
    </location>
</feature>
<feature type="region of interest" description="Disordered" evidence="2">
    <location>
        <begin position="145"/>
        <end position="249"/>
    </location>
</feature>
<feature type="compositionally biased region" description="Polar residues" evidence="2">
    <location>
        <begin position="684"/>
        <end position="713"/>
    </location>
</feature>
<protein>
    <recommendedName>
        <fullName evidence="3">RING-type domain-containing protein</fullName>
    </recommendedName>
</protein>
<feature type="domain" description="RING-type" evidence="3">
    <location>
        <begin position="58"/>
        <end position="102"/>
    </location>
</feature>
<sequence length="859" mass="91538">MGNKFSVKRGPESAFTKPTGLYPNCEWDDKTVKKLINKKKIAPRYPGREEQGPDLDECPICFLWYPGGLNRSKCCRQSICTECFLQFKKPTPARPIQCPFCNAQNYTVKFSGVKTKEEREAIAQEEQRVIEAKIRMRKEELAMQEEKEAELAAEREKRLREGPPPVAPSPPAAQARDSNVPGRQENARPPSVQQQDEQRGGASAAAPRVPPRLPVLSAPVADMPPPSRQSAASEPEEEQHTDAEFHSEIEDLMVMEAIRLSLLDNANRREGVEDDAAEAGAGRRVDEGEDQGASVDLDDGDADAGQAMDEEDWPAVTWGDPSHEAISRHQGGAAGPRGSEFEEQANRVAAEMEHDAYLFELLVFSNNFFTPDTSTPELATTSDRAADNATPPEALETLSSVKMPRDGQCLSHDGDEEDCYEESHNGIALEFEDKEATCSSSTAAGAIGVEESEESKKASVVEMRETGSRVDSDKTVTGALLNEERSASSAQTLRDADTQHQESGLGVAVSSFDGEGDGDAGSALAGFKSPSPSAKAQSVPASPFIDFVREHRALQEAVPQMGSESSRSNSLSSPVSASGTHTSERGSKHDADPSECANDRSLSVDSSPQHGRGSLGMHLGEGGAIPEGSFELKTLASAHNEASGHILIEPSASEQGWAPDHGAVSTNELDVEGVQEAHEVEVQESVTQAEAPSGQPSEESQFEASFPQSSQRLAASAPEVEEVVAFAERDIAVAEDRCPDDGGSDMVDGAATAYSSAFESRPGDEDAGLDANVKRSESPTEEVSEALTPDSDVDGEVPSGEIGPDDESYLGTGKATAADAGNPFAWDAETEAKASEGGDESAGVLPQSSDERPHVSLTG</sequence>
<feature type="compositionally biased region" description="Pro residues" evidence="2">
    <location>
        <begin position="162"/>
        <end position="171"/>
    </location>
</feature>
<name>A0A6U4KNC3_HEMAN</name>
<keyword evidence="1" id="KW-0862">Zinc</keyword>
<dbReference type="EMBL" id="HBFX01057414">
    <property type="protein sequence ID" value="CAD8983544.1"/>
    <property type="molecule type" value="Transcribed_RNA"/>
</dbReference>
<evidence type="ECO:0000313" key="4">
    <source>
        <dbReference type="EMBL" id="CAD8983544.1"/>
    </source>
</evidence>
<evidence type="ECO:0000259" key="3">
    <source>
        <dbReference type="PROSITE" id="PS50089"/>
    </source>
</evidence>
<dbReference type="PANTHER" id="PTHR31315">
    <property type="entry name" value="PROTEIN SIP5"/>
    <property type="match status" value="1"/>
</dbReference>
<proteinExistence type="predicted"/>
<dbReference type="PROSITE" id="PS50089">
    <property type="entry name" value="ZF_RING_2"/>
    <property type="match status" value="1"/>
</dbReference>
<dbReference type="AlphaFoldDB" id="A0A6U4KNC3"/>
<keyword evidence="1" id="KW-0479">Metal-binding</keyword>
<feature type="compositionally biased region" description="Low complexity" evidence="2">
    <location>
        <begin position="563"/>
        <end position="578"/>
    </location>
</feature>
<feature type="compositionally biased region" description="Basic and acidic residues" evidence="2">
    <location>
        <begin position="582"/>
        <end position="592"/>
    </location>
</feature>
<dbReference type="InterPro" id="IPR001841">
    <property type="entry name" value="Znf_RING"/>
</dbReference>
<organism evidence="4">
    <name type="scientific">Hemiselmis andersenii</name>
    <name type="common">Cryptophyte alga</name>
    <dbReference type="NCBI Taxonomy" id="464988"/>
    <lineage>
        <taxon>Eukaryota</taxon>
        <taxon>Cryptophyceae</taxon>
        <taxon>Cryptomonadales</taxon>
        <taxon>Hemiselmidaceae</taxon>
        <taxon>Hemiselmis</taxon>
    </lineage>
</organism>
<dbReference type="GO" id="GO:0005737">
    <property type="term" value="C:cytoplasm"/>
    <property type="evidence" value="ECO:0007669"/>
    <property type="project" value="TreeGrafter"/>
</dbReference>
<feature type="region of interest" description="Disordered" evidence="2">
    <location>
        <begin position="677"/>
        <end position="716"/>
    </location>
</feature>
<reference evidence="4" key="1">
    <citation type="submission" date="2021-01" db="EMBL/GenBank/DDBJ databases">
        <authorList>
            <person name="Corre E."/>
            <person name="Pelletier E."/>
            <person name="Niang G."/>
            <person name="Scheremetjew M."/>
            <person name="Finn R."/>
            <person name="Kale V."/>
            <person name="Holt S."/>
            <person name="Cochrane G."/>
            <person name="Meng A."/>
            <person name="Brown T."/>
            <person name="Cohen L."/>
        </authorList>
    </citation>
    <scope>NUCLEOTIDE SEQUENCE</scope>
    <source>
        <strain evidence="4">CCMP644</strain>
    </source>
</reference>
<feature type="region of interest" description="Disordered" evidence="2">
    <location>
        <begin position="556"/>
        <end position="622"/>
    </location>
</feature>